<evidence type="ECO:0000313" key="10">
    <source>
        <dbReference type="EMBL" id="KAB0382118.1"/>
    </source>
</evidence>
<keyword evidence="1" id="KW-0433">Leucine-rich repeat</keyword>
<dbReference type="Pfam" id="PF13927">
    <property type="entry name" value="Ig_3"/>
    <property type="match status" value="1"/>
</dbReference>
<dbReference type="AlphaFoldDB" id="A0A5J5MP89"/>
<evidence type="ECO:0000256" key="8">
    <source>
        <dbReference type="SAM" id="SignalP"/>
    </source>
</evidence>
<dbReference type="PROSITE" id="PS51450">
    <property type="entry name" value="LRR"/>
    <property type="match status" value="2"/>
</dbReference>
<keyword evidence="5" id="KW-0393">Immunoglobulin domain</keyword>
<keyword evidence="7" id="KW-0472">Membrane</keyword>
<comment type="caution">
    <text evidence="10">The sequence shown here is derived from an EMBL/GenBank/DDBJ whole genome shotgun (WGS) entry which is preliminary data.</text>
</comment>
<dbReference type="InterPro" id="IPR050467">
    <property type="entry name" value="LRFN"/>
</dbReference>
<keyword evidence="3" id="KW-0677">Repeat</keyword>
<evidence type="ECO:0000256" key="2">
    <source>
        <dbReference type="ARBA" id="ARBA00022729"/>
    </source>
</evidence>
<evidence type="ECO:0000256" key="7">
    <source>
        <dbReference type="SAM" id="Phobius"/>
    </source>
</evidence>
<evidence type="ECO:0000256" key="4">
    <source>
        <dbReference type="ARBA" id="ARBA00023157"/>
    </source>
</evidence>
<dbReference type="InterPro" id="IPR003599">
    <property type="entry name" value="Ig_sub"/>
</dbReference>
<accession>A0A5J5MP89</accession>
<dbReference type="InterPro" id="IPR000483">
    <property type="entry name" value="Cys-rich_flank_reg_C"/>
</dbReference>
<keyword evidence="2 8" id="KW-0732">Signal</keyword>
<feature type="chain" id="PRO_5023876371" description="Ig-like domain-containing protein" evidence="8">
    <location>
        <begin position="21"/>
        <end position="570"/>
    </location>
</feature>
<feature type="region of interest" description="Disordered" evidence="6">
    <location>
        <begin position="517"/>
        <end position="570"/>
    </location>
</feature>
<dbReference type="SUPFAM" id="SSF49265">
    <property type="entry name" value="Fibronectin type III"/>
    <property type="match status" value="1"/>
</dbReference>
<dbReference type="InterPro" id="IPR003598">
    <property type="entry name" value="Ig_sub2"/>
</dbReference>
<dbReference type="FunFam" id="2.60.40.10:FF:000032">
    <property type="entry name" value="palladin isoform X1"/>
    <property type="match status" value="1"/>
</dbReference>
<evidence type="ECO:0000259" key="9">
    <source>
        <dbReference type="PROSITE" id="PS50835"/>
    </source>
</evidence>
<dbReference type="InterPro" id="IPR003591">
    <property type="entry name" value="Leu-rich_rpt_typical-subtyp"/>
</dbReference>
<dbReference type="InterPro" id="IPR036179">
    <property type="entry name" value="Ig-like_dom_sf"/>
</dbReference>
<dbReference type="SMART" id="SM00409">
    <property type="entry name" value="IG"/>
    <property type="match status" value="1"/>
</dbReference>
<dbReference type="InterPro" id="IPR013783">
    <property type="entry name" value="Ig-like_fold"/>
</dbReference>
<name>A0A5J5MP89_MUNRE</name>
<keyword evidence="11" id="KW-1185">Reference proteome</keyword>
<sequence length="570" mass="62918">MASVPHYFLLVLVLLDSHAAQPSCLPGCACSEESFGRTLKCISISLGEISRNLPEEFKQVRIENSPVFELPRGFFVNMSTLEYLWLNFNNVTVIHLGALEHLSELKELRLEGNKLRSVPWTAFRATPLLRVLDLKHNRIDALPELALQFLVNLTYLDLSSNRLTVVSNNVFLNWPAYQKHQQSGREAEILSSMVLALHDNPWLCDCRLRGLVQFIKSISLPVILVNPYLMCRGPLFKAGQLFHETELSVCTKPQISTPSANVSVQVGKNVTLRCLAQASPSPTISWTYPLSTWREFDGIDSRHLAPVLTSFTAEDATLSELVIPAAHLVDRGNYTCMASNSLGMSTVAISLRVQPAQALLAPHALFSPSESSAYVDLRVVKQTVHGILLEWFAAADTPEKWFTLYIASDEALRKDVVHVGPGINTYTVDDLLPGTKYEVCLSLGGRPPRQGRCVVFVTGRDAGGLEGRERLLHTSVVLCAALLAVAVGAYAWAAQGPCRCRGWGRRWCLHRRKAPRGPLAVPEHRDDSSRDHTAVCEDGLGPGGAEREGVERRPREGDDHQGGLVWTASP</sequence>
<dbReference type="Gene3D" id="3.80.10.10">
    <property type="entry name" value="Ribonuclease Inhibitor"/>
    <property type="match status" value="1"/>
</dbReference>
<protein>
    <recommendedName>
        <fullName evidence="9">Ig-like domain-containing protein</fullName>
    </recommendedName>
</protein>
<feature type="domain" description="Ig-like" evidence="9">
    <location>
        <begin position="253"/>
        <end position="350"/>
    </location>
</feature>
<reference evidence="10 11" key="1">
    <citation type="submission" date="2019-06" db="EMBL/GenBank/DDBJ databases">
        <title>Discovery of a novel chromosome fission-fusion reversal in muntjac.</title>
        <authorList>
            <person name="Mudd A.B."/>
            <person name="Bredeson J.V."/>
            <person name="Baum R."/>
            <person name="Hockemeyer D."/>
            <person name="Rokhsar D.S."/>
        </authorList>
    </citation>
    <scope>NUCLEOTIDE SEQUENCE [LARGE SCALE GENOMIC DNA]</scope>
    <source>
        <strain evidence="10">UCam_UCB_Mr</strain>
        <tissue evidence="10">Fibroblast cell line</tissue>
    </source>
</reference>
<evidence type="ECO:0000313" key="11">
    <source>
        <dbReference type="Proteomes" id="UP000326062"/>
    </source>
</evidence>
<dbReference type="InterPro" id="IPR007110">
    <property type="entry name" value="Ig-like_dom"/>
</dbReference>
<dbReference type="Proteomes" id="UP000326062">
    <property type="component" value="Chromosome 2"/>
</dbReference>
<evidence type="ECO:0000256" key="6">
    <source>
        <dbReference type="SAM" id="MobiDB-lite"/>
    </source>
</evidence>
<keyword evidence="7" id="KW-1133">Transmembrane helix</keyword>
<keyword evidence="4" id="KW-1015">Disulfide bond</keyword>
<dbReference type="SMART" id="SM00082">
    <property type="entry name" value="LRRCT"/>
    <property type="match status" value="1"/>
</dbReference>
<dbReference type="Gene3D" id="2.60.40.10">
    <property type="entry name" value="Immunoglobulins"/>
    <property type="match status" value="2"/>
</dbReference>
<proteinExistence type="predicted"/>
<feature type="compositionally biased region" description="Basic and acidic residues" evidence="6">
    <location>
        <begin position="522"/>
        <end position="535"/>
    </location>
</feature>
<dbReference type="SMART" id="SM00408">
    <property type="entry name" value="IGc2"/>
    <property type="match status" value="1"/>
</dbReference>
<evidence type="ECO:0000256" key="5">
    <source>
        <dbReference type="ARBA" id="ARBA00023319"/>
    </source>
</evidence>
<dbReference type="InterPro" id="IPR036116">
    <property type="entry name" value="FN3_sf"/>
</dbReference>
<organism evidence="10 11">
    <name type="scientific">Muntiacus reevesi</name>
    <name type="common">Reeves' muntjac</name>
    <name type="synonym">Cervus reevesi</name>
    <dbReference type="NCBI Taxonomy" id="9886"/>
    <lineage>
        <taxon>Eukaryota</taxon>
        <taxon>Metazoa</taxon>
        <taxon>Chordata</taxon>
        <taxon>Craniata</taxon>
        <taxon>Vertebrata</taxon>
        <taxon>Euteleostomi</taxon>
        <taxon>Mammalia</taxon>
        <taxon>Eutheria</taxon>
        <taxon>Laurasiatheria</taxon>
        <taxon>Artiodactyla</taxon>
        <taxon>Ruminantia</taxon>
        <taxon>Pecora</taxon>
        <taxon>Cervidae</taxon>
        <taxon>Muntiacinae</taxon>
        <taxon>Muntiacus</taxon>
    </lineage>
</organism>
<dbReference type="SUPFAM" id="SSF48726">
    <property type="entry name" value="Immunoglobulin"/>
    <property type="match status" value="1"/>
</dbReference>
<dbReference type="InterPro" id="IPR032675">
    <property type="entry name" value="LRR_dom_sf"/>
</dbReference>
<dbReference type="Pfam" id="PF13855">
    <property type="entry name" value="LRR_8"/>
    <property type="match status" value="1"/>
</dbReference>
<dbReference type="PANTHER" id="PTHR45842:SF14">
    <property type="entry name" value="LEUCINE-RICH REPEAT, IMMUNOGLOBULIN-LIKE DOMAIN AND TRANSMEMBRANE DOMAIN-CONTAINING PROTEIN 2"/>
    <property type="match status" value="1"/>
</dbReference>
<dbReference type="CDD" id="cd00063">
    <property type="entry name" value="FN3"/>
    <property type="match status" value="1"/>
</dbReference>
<dbReference type="SMART" id="SM00369">
    <property type="entry name" value="LRR_TYP"/>
    <property type="match status" value="4"/>
</dbReference>
<gene>
    <name evidence="10" type="ORF">FD755_004035</name>
</gene>
<dbReference type="SUPFAM" id="SSF52058">
    <property type="entry name" value="L domain-like"/>
    <property type="match status" value="1"/>
</dbReference>
<evidence type="ECO:0000256" key="3">
    <source>
        <dbReference type="ARBA" id="ARBA00022737"/>
    </source>
</evidence>
<feature type="compositionally biased region" description="Basic and acidic residues" evidence="6">
    <location>
        <begin position="545"/>
        <end position="561"/>
    </location>
</feature>
<feature type="signal peptide" evidence="8">
    <location>
        <begin position="1"/>
        <end position="20"/>
    </location>
</feature>
<keyword evidence="7" id="KW-0812">Transmembrane</keyword>
<evidence type="ECO:0000256" key="1">
    <source>
        <dbReference type="ARBA" id="ARBA00022614"/>
    </source>
</evidence>
<dbReference type="PANTHER" id="PTHR45842">
    <property type="entry name" value="SYNAPTIC ADHESION-LIKE MOLECULE SALM"/>
    <property type="match status" value="1"/>
</dbReference>
<dbReference type="InterPro" id="IPR001611">
    <property type="entry name" value="Leu-rich_rpt"/>
</dbReference>
<dbReference type="PROSITE" id="PS50835">
    <property type="entry name" value="IG_LIKE"/>
    <property type="match status" value="1"/>
</dbReference>
<dbReference type="InterPro" id="IPR003961">
    <property type="entry name" value="FN3_dom"/>
</dbReference>
<feature type="transmembrane region" description="Helical" evidence="7">
    <location>
        <begin position="471"/>
        <end position="493"/>
    </location>
</feature>
<dbReference type="EMBL" id="VCEB01000002">
    <property type="protein sequence ID" value="KAB0382118.1"/>
    <property type="molecule type" value="Genomic_DNA"/>
</dbReference>